<dbReference type="VEuPathDB" id="FungiDB:HGUI_03355"/>
<dbReference type="AlphaFoldDB" id="A0A1L0B7U6"/>
<feature type="compositionally biased region" description="Basic and acidic residues" evidence="1">
    <location>
        <begin position="95"/>
        <end position="104"/>
    </location>
</feature>
<evidence type="ECO:0000313" key="3">
    <source>
        <dbReference type="Proteomes" id="UP000183365"/>
    </source>
</evidence>
<evidence type="ECO:0000313" key="2">
    <source>
        <dbReference type="EMBL" id="SGZ41155.1"/>
    </source>
</evidence>
<feature type="compositionally biased region" description="Basic and acidic residues" evidence="1">
    <location>
        <begin position="414"/>
        <end position="427"/>
    </location>
</feature>
<dbReference type="OrthoDB" id="3973253at2759"/>
<feature type="compositionally biased region" description="Polar residues" evidence="1">
    <location>
        <begin position="428"/>
        <end position="439"/>
    </location>
</feature>
<sequence length="447" mass="51754">MLRSFTRYNNRLNFSVSVCPKNYKKELEILASANISSNKDENNSQQNISKTNTEDSLKKLFENFSQKNKKYPTTGFRPILRKNTTNDNASSMKTSLRDSLKNPKTEVKLDPKKKLLLDKIPNNLHNLVSFLSEKLSRNVLVHNQGAPHLSNFMTNFQALNFVNWNEQGIKILKEDLSPEDLKNIVYYKDLYVPFPDHALISVIQIVPKSEMPIQKFNHEIKKNLLHSFGSEELLAKIQAHEEDLKKKAQKDKSALNFKLLKVNWECHVKDIIRKVRTADIALRKGEKVELVFGPEFYLSSAFFRTDHHPQIAEFTRSKFGSNAKIPNERTFLQDLYRLFENRGYNKRKDVGHRKHLATYLFHYLEETDAKYKMYGDYETLLVVSIHSADTALATHKTLYKNIEKDTAIQSIEKSHLKEKKSAEKTDAKTSNTTTSSPSDMYSIKIDD</sequence>
<gene>
    <name evidence="2" type="ORF">HGUI_03355</name>
</gene>
<keyword evidence="3" id="KW-1185">Reference proteome</keyword>
<feature type="region of interest" description="Disordered" evidence="1">
    <location>
        <begin position="414"/>
        <end position="447"/>
    </location>
</feature>
<dbReference type="Proteomes" id="UP000183365">
    <property type="component" value="Unassembled WGS sequence"/>
</dbReference>
<reference evidence="3" key="1">
    <citation type="submission" date="2016-11" db="EMBL/GenBank/DDBJ databases">
        <authorList>
            <person name="Guldener U."/>
        </authorList>
    </citation>
    <scope>NUCLEOTIDE SEQUENCE [LARGE SCALE GENOMIC DNA]</scope>
</reference>
<name>A0A1L0B7U6_9ASCO</name>
<accession>A0A1L0B7U6</accession>
<proteinExistence type="predicted"/>
<feature type="region of interest" description="Disordered" evidence="1">
    <location>
        <begin position="72"/>
        <end position="104"/>
    </location>
</feature>
<organism evidence="2 3">
    <name type="scientific">Hanseniaspora guilliermondii</name>
    <dbReference type="NCBI Taxonomy" id="56406"/>
    <lineage>
        <taxon>Eukaryota</taxon>
        <taxon>Fungi</taxon>
        <taxon>Dikarya</taxon>
        <taxon>Ascomycota</taxon>
        <taxon>Saccharomycotina</taxon>
        <taxon>Saccharomycetes</taxon>
        <taxon>Saccharomycodales</taxon>
        <taxon>Saccharomycodaceae</taxon>
        <taxon>Hanseniaspora</taxon>
    </lineage>
</organism>
<feature type="compositionally biased region" description="Polar residues" evidence="1">
    <location>
        <begin position="82"/>
        <end position="94"/>
    </location>
</feature>
<dbReference type="EMBL" id="FQNF01000082">
    <property type="protein sequence ID" value="SGZ41155.1"/>
    <property type="molecule type" value="Genomic_DNA"/>
</dbReference>
<evidence type="ECO:0000256" key="1">
    <source>
        <dbReference type="SAM" id="MobiDB-lite"/>
    </source>
</evidence>
<protein>
    <submittedName>
        <fullName evidence="2">Uncharacterized protein</fullName>
    </submittedName>
</protein>